<keyword evidence="5" id="KW-0804">Transcription</keyword>
<evidence type="ECO:0000256" key="4">
    <source>
        <dbReference type="ARBA" id="ARBA00022695"/>
    </source>
</evidence>
<dbReference type="OrthoDB" id="1926397at2759"/>
<accession>A0A811P4U0</accession>
<protein>
    <recommendedName>
        <fullName evidence="1">DNA-directed RNA polymerase</fullName>
        <ecNumber evidence="1">2.7.7.6</ecNumber>
    </recommendedName>
</protein>
<dbReference type="Proteomes" id="UP000604825">
    <property type="component" value="Unassembled WGS sequence"/>
</dbReference>
<evidence type="ECO:0000256" key="6">
    <source>
        <dbReference type="SAM" id="MobiDB-lite"/>
    </source>
</evidence>
<evidence type="ECO:0000313" key="8">
    <source>
        <dbReference type="Proteomes" id="UP000604825"/>
    </source>
</evidence>
<dbReference type="GO" id="GO:0003899">
    <property type="term" value="F:DNA-directed RNA polymerase activity"/>
    <property type="evidence" value="ECO:0007669"/>
    <property type="project" value="UniProtKB-EC"/>
</dbReference>
<organism evidence="7 8">
    <name type="scientific">Miscanthus lutarioriparius</name>
    <dbReference type="NCBI Taxonomy" id="422564"/>
    <lineage>
        <taxon>Eukaryota</taxon>
        <taxon>Viridiplantae</taxon>
        <taxon>Streptophyta</taxon>
        <taxon>Embryophyta</taxon>
        <taxon>Tracheophyta</taxon>
        <taxon>Spermatophyta</taxon>
        <taxon>Magnoliopsida</taxon>
        <taxon>Liliopsida</taxon>
        <taxon>Poales</taxon>
        <taxon>Poaceae</taxon>
        <taxon>PACMAD clade</taxon>
        <taxon>Panicoideae</taxon>
        <taxon>Andropogonodae</taxon>
        <taxon>Andropogoneae</taxon>
        <taxon>Saccharinae</taxon>
        <taxon>Miscanthus</taxon>
    </lineage>
</organism>
<evidence type="ECO:0000256" key="2">
    <source>
        <dbReference type="ARBA" id="ARBA00022478"/>
    </source>
</evidence>
<feature type="compositionally biased region" description="Polar residues" evidence="6">
    <location>
        <begin position="353"/>
        <end position="362"/>
    </location>
</feature>
<dbReference type="GO" id="GO:0000428">
    <property type="term" value="C:DNA-directed RNA polymerase complex"/>
    <property type="evidence" value="ECO:0007669"/>
    <property type="project" value="UniProtKB-KW"/>
</dbReference>
<dbReference type="EMBL" id="CAJGYO010000005">
    <property type="protein sequence ID" value="CAD6233551.1"/>
    <property type="molecule type" value="Genomic_DNA"/>
</dbReference>
<gene>
    <name evidence="7" type="ORF">NCGR_LOCUS22886</name>
</gene>
<evidence type="ECO:0000256" key="3">
    <source>
        <dbReference type="ARBA" id="ARBA00022679"/>
    </source>
</evidence>
<evidence type="ECO:0000256" key="5">
    <source>
        <dbReference type="ARBA" id="ARBA00023163"/>
    </source>
</evidence>
<dbReference type="EC" id="2.7.7.6" evidence="1"/>
<comment type="caution">
    <text evidence="7">The sequence shown here is derived from an EMBL/GenBank/DDBJ whole genome shotgun (WGS) entry which is preliminary data.</text>
</comment>
<keyword evidence="3" id="KW-0808">Transferase</keyword>
<feature type="region of interest" description="Disordered" evidence="6">
    <location>
        <begin position="351"/>
        <end position="411"/>
    </location>
</feature>
<feature type="compositionally biased region" description="Polar residues" evidence="6">
    <location>
        <begin position="389"/>
        <end position="405"/>
    </location>
</feature>
<dbReference type="GO" id="GO:0006351">
    <property type="term" value="P:DNA-templated transcription"/>
    <property type="evidence" value="ECO:0007669"/>
    <property type="project" value="InterPro"/>
</dbReference>
<keyword evidence="4" id="KW-0548">Nucleotidyltransferase</keyword>
<dbReference type="PANTHER" id="PTHR19376:SF46">
    <property type="entry name" value="DNA-DIRECTED RNA POLYMERASE SUBUNIT"/>
    <property type="match status" value="1"/>
</dbReference>
<proteinExistence type="predicted"/>
<dbReference type="PANTHER" id="PTHR19376">
    <property type="entry name" value="DNA-DIRECTED RNA POLYMERASE"/>
    <property type="match status" value="1"/>
</dbReference>
<evidence type="ECO:0000313" key="7">
    <source>
        <dbReference type="EMBL" id="CAD6233551.1"/>
    </source>
</evidence>
<keyword evidence="8" id="KW-1185">Reference proteome</keyword>
<evidence type="ECO:0000256" key="1">
    <source>
        <dbReference type="ARBA" id="ARBA00012418"/>
    </source>
</evidence>
<name>A0A811P4U0_9POAL</name>
<keyword evidence="2" id="KW-0240">DNA-directed RNA polymerase</keyword>
<dbReference type="InterPro" id="IPR045867">
    <property type="entry name" value="DNA-dir_RpoC_beta_prime"/>
</dbReference>
<dbReference type="AlphaFoldDB" id="A0A811P4U0"/>
<sequence length="423" mass="47121">MPFEVLLIVEPLLPHLIGDPRVQETKLIWVEPELTCWVQNSNAEQNGELALEITVEKIAAAQNGGTWGVVMDACVPVMDLIDTTRSTEVYIERFLMFCPPLRSFFQHLSKAVGIVTKSVLTEHLITVASSMTCTGSLHGFNRSGYEATFQSLKVQAPFTKATLSQSGLAQLSKSTGTMRTSLQATKYSEYNLYDFLEAVGTIGATEQKTDVPHSLCLYDVDQLPEDEVQEDEVVCLGGTRPISWTDKPKGDSLRHDFMGRAGMCSTVQEHQGMQNKIKWNSIPNWRNDKPMSPPRTAFAESTSTRGQNKRRFTGQVYARKQPKHSWSQAATHKDNKLSWYRENVAGAQDFANAESSSSSGWNRKNCGFGRGGRRGGGRGMWKSEGSHRGGSNNRNWRAQNTNSARQGRDSSFIPVEQQIYAQI</sequence>
<feature type="region of interest" description="Disordered" evidence="6">
    <location>
        <begin position="294"/>
        <end position="332"/>
    </location>
</feature>
<reference evidence="7" key="1">
    <citation type="submission" date="2020-10" db="EMBL/GenBank/DDBJ databases">
        <authorList>
            <person name="Han B."/>
            <person name="Lu T."/>
            <person name="Zhao Q."/>
            <person name="Huang X."/>
            <person name="Zhao Y."/>
        </authorList>
    </citation>
    <scope>NUCLEOTIDE SEQUENCE</scope>
</reference>